<keyword evidence="6" id="KW-0143">Chaperone</keyword>
<feature type="non-terminal residue" evidence="9">
    <location>
        <position position="1"/>
    </location>
</feature>
<sequence length="195" mass="22668">RNQIQDICLIIMAALKKIVHSFLLYFLLFTSLYYVASGKKKPNGNENDADKWKKKDIRDYTDADLERLYEQWELLQLTKKGRTLMMFATVSGNPDEKETETITSLWQSSLFNANYEIQRYIVGSNRVLLMLKDGSKAWEIKNFLVQQDRCEVVTIEGKDYYGKGSPLYKDPVDNDTTKKPKKKTEKTKSGMKVEL</sequence>
<dbReference type="AlphaFoldDB" id="A0AAD9MVF5"/>
<evidence type="ECO:0000256" key="6">
    <source>
        <dbReference type="ARBA" id="ARBA00023186"/>
    </source>
</evidence>
<dbReference type="GO" id="GO:0005783">
    <property type="term" value="C:endoplasmic reticulum"/>
    <property type="evidence" value="ECO:0007669"/>
    <property type="project" value="UniProtKB-SubCell"/>
</dbReference>
<dbReference type="GO" id="GO:0016055">
    <property type="term" value="P:Wnt signaling pathway"/>
    <property type="evidence" value="ECO:0007669"/>
    <property type="project" value="UniProtKB-KW"/>
</dbReference>
<keyword evidence="8" id="KW-0812">Transmembrane</keyword>
<feature type="compositionally biased region" description="Basic and acidic residues" evidence="7">
    <location>
        <begin position="186"/>
        <end position="195"/>
    </location>
</feature>
<evidence type="ECO:0000256" key="4">
    <source>
        <dbReference type="ARBA" id="ARBA00022729"/>
    </source>
</evidence>
<evidence type="ECO:0000256" key="1">
    <source>
        <dbReference type="ARBA" id="ARBA00004240"/>
    </source>
</evidence>
<dbReference type="Gene3D" id="3.30.70.260">
    <property type="match status" value="1"/>
</dbReference>
<evidence type="ECO:0000256" key="5">
    <source>
        <dbReference type="ARBA" id="ARBA00022824"/>
    </source>
</evidence>
<accession>A0AAD9MVF5</accession>
<evidence type="ECO:0000256" key="7">
    <source>
        <dbReference type="SAM" id="MobiDB-lite"/>
    </source>
</evidence>
<keyword evidence="4" id="KW-0732">Signal</keyword>
<dbReference type="Gene3D" id="6.10.250.640">
    <property type="match status" value="1"/>
</dbReference>
<evidence type="ECO:0000313" key="9">
    <source>
        <dbReference type="EMBL" id="KAK2144444.1"/>
    </source>
</evidence>
<gene>
    <name evidence="9" type="ORF">LSH36_756g00004</name>
</gene>
<dbReference type="FunFam" id="3.30.70.260:FF:000031">
    <property type="entry name" value="LDLR chaperone MESD"/>
    <property type="match status" value="1"/>
</dbReference>
<evidence type="ECO:0000256" key="3">
    <source>
        <dbReference type="ARBA" id="ARBA00022687"/>
    </source>
</evidence>
<comment type="similarity">
    <text evidence="2">Belongs to the MESD family.</text>
</comment>
<dbReference type="Pfam" id="PF10185">
    <property type="entry name" value="Mesd"/>
    <property type="match status" value="1"/>
</dbReference>
<keyword evidence="3" id="KW-0879">Wnt signaling pathway</keyword>
<name>A0AAD9MVF5_9ANNE</name>
<feature type="region of interest" description="Disordered" evidence="7">
    <location>
        <begin position="162"/>
        <end position="195"/>
    </location>
</feature>
<organism evidence="9 10">
    <name type="scientific">Paralvinella palmiformis</name>
    <dbReference type="NCBI Taxonomy" id="53620"/>
    <lineage>
        <taxon>Eukaryota</taxon>
        <taxon>Metazoa</taxon>
        <taxon>Spiralia</taxon>
        <taxon>Lophotrochozoa</taxon>
        <taxon>Annelida</taxon>
        <taxon>Polychaeta</taxon>
        <taxon>Sedentaria</taxon>
        <taxon>Canalipalpata</taxon>
        <taxon>Terebellida</taxon>
        <taxon>Terebelliformia</taxon>
        <taxon>Alvinellidae</taxon>
        <taxon>Paralvinella</taxon>
    </lineage>
</organism>
<keyword evidence="8" id="KW-0472">Membrane</keyword>
<evidence type="ECO:0000256" key="8">
    <source>
        <dbReference type="SAM" id="Phobius"/>
    </source>
</evidence>
<evidence type="ECO:0008006" key="11">
    <source>
        <dbReference type="Google" id="ProtNLM"/>
    </source>
</evidence>
<comment type="caution">
    <text evidence="9">The sequence shown here is derived from an EMBL/GenBank/DDBJ whole genome shotgun (WGS) entry which is preliminary data.</text>
</comment>
<dbReference type="Proteomes" id="UP001208570">
    <property type="component" value="Unassembled WGS sequence"/>
</dbReference>
<feature type="transmembrane region" description="Helical" evidence="8">
    <location>
        <begin position="18"/>
        <end position="36"/>
    </location>
</feature>
<keyword evidence="10" id="KW-1185">Reference proteome</keyword>
<reference evidence="9" key="1">
    <citation type="journal article" date="2023" name="Mol. Biol. Evol.">
        <title>Third-Generation Sequencing Reveals the Adaptive Role of the Epigenome in Three Deep-Sea Polychaetes.</title>
        <authorList>
            <person name="Perez M."/>
            <person name="Aroh O."/>
            <person name="Sun Y."/>
            <person name="Lan Y."/>
            <person name="Juniper S.K."/>
            <person name="Young C.R."/>
            <person name="Angers B."/>
            <person name="Qian P.Y."/>
        </authorList>
    </citation>
    <scope>NUCLEOTIDE SEQUENCE</scope>
    <source>
        <strain evidence="9">P08H-3</strain>
    </source>
</reference>
<dbReference type="PANTHER" id="PTHR17600:SF2">
    <property type="entry name" value="LRP CHAPERONE MESD"/>
    <property type="match status" value="1"/>
</dbReference>
<comment type="subcellular location">
    <subcellularLocation>
        <location evidence="1">Endoplasmic reticulum</location>
    </subcellularLocation>
</comment>
<dbReference type="InterPro" id="IPR019330">
    <property type="entry name" value="MESD"/>
</dbReference>
<evidence type="ECO:0000256" key="2">
    <source>
        <dbReference type="ARBA" id="ARBA00011068"/>
    </source>
</evidence>
<dbReference type="PANTHER" id="PTHR17600">
    <property type="entry name" value="MESODERM DEVELOPMENT CANDIDATE 2"/>
    <property type="match status" value="1"/>
</dbReference>
<protein>
    <recommendedName>
        <fullName evidence="11">LDLR chaperone MESD</fullName>
    </recommendedName>
</protein>
<dbReference type="EMBL" id="JAODUP010000756">
    <property type="protein sequence ID" value="KAK2144444.1"/>
    <property type="molecule type" value="Genomic_DNA"/>
</dbReference>
<proteinExistence type="inferred from homology"/>
<evidence type="ECO:0000313" key="10">
    <source>
        <dbReference type="Proteomes" id="UP001208570"/>
    </source>
</evidence>
<dbReference type="GO" id="GO:0006457">
    <property type="term" value="P:protein folding"/>
    <property type="evidence" value="ECO:0007669"/>
    <property type="project" value="InterPro"/>
</dbReference>
<keyword evidence="8" id="KW-1133">Transmembrane helix</keyword>
<keyword evidence="5" id="KW-0256">Endoplasmic reticulum</keyword>